<sequence>MADAPPSYAVATGSSAASKQTTGHLEVPGAHNGIHPAHRRSMEDEHRPLPEGWVRQWDDKEQHQFFVDTKANPPRSIWHHPHDDETYLNSLTSEQRERIQEEERGRRYNDHSDDESGVSSSSKASAAGPPHAMGGSHSSQELPPRPTHSDGHGKIGFGEKMKQKLTGQTKEERAEYKRQQEEEERKYYEAHMKFRQCLQRAQMTGEPQFFAKDREGKDIYIEPPRMGYGAMGPRTGMYGGGYGYNPYTSGPYSSPNARFMRPGYPYSRPYGGGYGGGMGMPLAGGLLGGMMLGGLMF</sequence>
<evidence type="ECO:0000313" key="3">
    <source>
        <dbReference type="Proteomes" id="UP001316803"/>
    </source>
</evidence>
<evidence type="ECO:0000256" key="1">
    <source>
        <dbReference type="SAM" id="MobiDB-lite"/>
    </source>
</evidence>
<feature type="compositionally biased region" description="Basic and acidic residues" evidence="1">
    <location>
        <begin position="147"/>
        <end position="162"/>
    </location>
</feature>
<gene>
    <name evidence="2" type="ORF">OHC33_005552</name>
</gene>
<feature type="compositionally biased region" description="Low complexity" evidence="1">
    <location>
        <begin position="117"/>
        <end position="127"/>
    </location>
</feature>
<feature type="region of interest" description="Disordered" evidence="1">
    <location>
        <begin position="1"/>
        <end position="177"/>
    </location>
</feature>
<evidence type="ECO:0008006" key="4">
    <source>
        <dbReference type="Google" id="ProtNLM"/>
    </source>
</evidence>
<accession>A0AAN8EWB3</accession>
<protein>
    <recommendedName>
        <fullName evidence="4">WW domain-containing protein</fullName>
    </recommendedName>
</protein>
<feature type="compositionally biased region" description="Polar residues" evidence="1">
    <location>
        <begin position="12"/>
        <end position="23"/>
    </location>
</feature>
<dbReference type="EMBL" id="JAKLMC020000011">
    <property type="protein sequence ID" value="KAK5953608.1"/>
    <property type="molecule type" value="Genomic_DNA"/>
</dbReference>
<feature type="compositionally biased region" description="Basic and acidic residues" evidence="1">
    <location>
        <begin position="94"/>
        <end position="111"/>
    </location>
</feature>
<comment type="caution">
    <text evidence="2">The sequence shown here is derived from an EMBL/GenBank/DDBJ whole genome shotgun (WGS) entry which is preliminary data.</text>
</comment>
<organism evidence="2 3">
    <name type="scientific">Knufia fluminis</name>
    <dbReference type="NCBI Taxonomy" id="191047"/>
    <lineage>
        <taxon>Eukaryota</taxon>
        <taxon>Fungi</taxon>
        <taxon>Dikarya</taxon>
        <taxon>Ascomycota</taxon>
        <taxon>Pezizomycotina</taxon>
        <taxon>Eurotiomycetes</taxon>
        <taxon>Chaetothyriomycetidae</taxon>
        <taxon>Chaetothyriales</taxon>
        <taxon>Trichomeriaceae</taxon>
        <taxon>Knufia</taxon>
    </lineage>
</organism>
<dbReference type="AlphaFoldDB" id="A0AAN8EWB3"/>
<evidence type="ECO:0000313" key="2">
    <source>
        <dbReference type="EMBL" id="KAK5953608.1"/>
    </source>
</evidence>
<keyword evidence="3" id="KW-1185">Reference proteome</keyword>
<dbReference type="Proteomes" id="UP001316803">
    <property type="component" value="Unassembled WGS sequence"/>
</dbReference>
<proteinExistence type="predicted"/>
<reference evidence="2 3" key="1">
    <citation type="submission" date="2022-12" db="EMBL/GenBank/DDBJ databases">
        <title>Genomic features and morphological characterization of a novel Knufia sp. strain isolated from spacecraft assembly facility.</title>
        <authorList>
            <person name="Teixeira M."/>
            <person name="Chander A.M."/>
            <person name="Stajich J.E."/>
            <person name="Venkateswaran K."/>
        </authorList>
    </citation>
    <scope>NUCLEOTIDE SEQUENCE [LARGE SCALE GENOMIC DNA]</scope>
    <source>
        <strain evidence="2 3">FJI-L2-BK-P2</strain>
    </source>
</reference>
<feature type="compositionally biased region" description="Basic and acidic residues" evidence="1">
    <location>
        <begin position="40"/>
        <end position="49"/>
    </location>
</feature>
<name>A0AAN8EWB3_9EURO</name>
<dbReference type="Gene3D" id="2.20.70.10">
    <property type="match status" value="1"/>
</dbReference>